<dbReference type="GO" id="GO:0006310">
    <property type="term" value="P:DNA recombination"/>
    <property type="evidence" value="ECO:0007669"/>
    <property type="project" value="UniProtKB-KW"/>
</dbReference>
<dbReference type="PROSITE" id="PS51898">
    <property type="entry name" value="TYR_RECOMBINASE"/>
    <property type="match status" value="1"/>
</dbReference>
<dbReference type="Proteomes" id="UP000716291">
    <property type="component" value="Unassembled WGS sequence"/>
</dbReference>
<keyword evidence="2" id="KW-0175">Coiled coil</keyword>
<name>A0A9P6X9Y9_RHIOR</name>
<dbReference type="EMBL" id="JAANQT010000733">
    <property type="protein sequence ID" value="KAG1308780.1"/>
    <property type="molecule type" value="Genomic_DNA"/>
</dbReference>
<dbReference type="AlphaFoldDB" id="A0A9P6X9Y9"/>
<reference evidence="4" key="1">
    <citation type="journal article" date="2020" name="Microb. Genom.">
        <title>Genetic diversity of clinical and environmental Mucorales isolates obtained from an investigation of mucormycosis cases among solid organ transplant recipients.</title>
        <authorList>
            <person name="Nguyen M.H."/>
            <person name="Kaul D."/>
            <person name="Muto C."/>
            <person name="Cheng S.J."/>
            <person name="Richter R.A."/>
            <person name="Bruno V.M."/>
            <person name="Liu G."/>
            <person name="Beyhan S."/>
            <person name="Sundermann A.J."/>
            <person name="Mounaud S."/>
            <person name="Pasculle A.W."/>
            <person name="Nierman W.C."/>
            <person name="Driscoll E."/>
            <person name="Cumbie R."/>
            <person name="Clancy C.J."/>
            <person name="Dupont C.L."/>
        </authorList>
    </citation>
    <scope>NUCLEOTIDE SEQUENCE</scope>
    <source>
        <strain evidence="4">GL11</strain>
    </source>
</reference>
<feature type="coiled-coil region" evidence="2">
    <location>
        <begin position="55"/>
        <end position="82"/>
    </location>
</feature>
<evidence type="ECO:0000256" key="2">
    <source>
        <dbReference type="SAM" id="Coils"/>
    </source>
</evidence>
<dbReference type="PANTHER" id="PTHR35617">
    <property type="entry name" value="PHAGE_INTEGRASE DOMAIN-CONTAINING PROTEIN"/>
    <property type="match status" value="1"/>
</dbReference>
<gene>
    <name evidence="4" type="ORF">G6F64_005803</name>
</gene>
<organism evidence="4 5">
    <name type="scientific">Rhizopus oryzae</name>
    <name type="common">Mucormycosis agent</name>
    <name type="synonym">Rhizopus arrhizus var. delemar</name>
    <dbReference type="NCBI Taxonomy" id="64495"/>
    <lineage>
        <taxon>Eukaryota</taxon>
        <taxon>Fungi</taxon>
        <taxon>Fungi incertae sedis</taxon>
        <taxon>Mucoromycota</taxon>
        <taxon>Mucoromycotina</taxon>
        <taxon>Mucoromycetes</taxon>
        <taxon>Mucorales</taxon>
        <taxon>Mucorineae</taxon>
        <taxon>Rhizopodaceae</taxon>
        <taxon>Rhizopus</taxon>
    </lineage>
</organism>
<dbReference type="Gene3D" id="1.10.443.10">
    <property type="entry name" value="Intergrase catalytic core"/>
    <property type="match status" value="1"/>
</dbReference>
<dbReference type="InterPro" id="IPR002104">
    <property type="entry name" value="Integrase_catalytic"/>
</dbReference>
<keyword evidence="1" id="KW-0233">DNA recombination</keyword>
<dbReference type="OrthoDB" id="2224699at2759"/>
<evidence type="ECO:0000313" key="5">
    <source>
        <dbReference type="Proteomes" id="UP000716291"/>
    </source>
</evidence>
<protein>
    <recommendedName>
        <fullName evidence="3">Tyr recombinase domain-containing protein</fullName>
    </recommendedName>
</protein>
<feature type="domain" description="Tyr recombinase" evidence="3">
    <location>
        <begin position="162"/>
        <end position="383"/>
    </location>
</feature>
<dbReference type="SUPFAM" id="SSF56349">
    <property type="entry name" value="DNA breaking-rejoining enzymes"/>
    <property type="match status" value="1"/>
</dbReference>
<dbReference type="GO" id="GO:0003677">
    <property type="term" value="F:DNA binding"/>
    <property type="evidence" value="ECO:0007669"/>
    <property type="project" value="InterPro"/>
</dbReference>
<dbReference type="InterPro" id="IPR011010">
    <property type="entry name" value="DNA_brk_join_enz"/>
</dbReference>
<dbReference type="GO" id="GO:0015074">
    <property type="term" value="P:DNA integration"/>
    <property type="evidence" value="ECO:0007669"/>
    <property type="project" value="InterPro"/>
</dbReference>
<evidence type="ECO:0000313" key="4">
    <source>
        <dbReference type="EMBL" id="KAG1308780.1"/>
    </source>
</evidence>
<proteinExistence type="predicted"/>
<evidence type="ECO:0000259" key="3">
    <source>
        <dbReference type="PROSITE" id="PS51898"/>
    </source>
</evidence>
<accession>A0A9P6X9Y9</accession>
<dbReference type="PANTHER" id="PTHR35617:SF3">
    <property type="entry name" value="CORE-BINDING (CB) DOMAIN-CONTAINING PROTEIN"/>
    <property type="match status" value="1"/>
</dbReference>
<dbReference type="InterPro" id="IPR013762">
    <property type="entry name" value="Integrase-like_cat_sf"/>
</dbReference>
<comment type="caution">
    <text evidence="4">The sequence shown here is derived from an EMBL/GenBank/DDBJ whole genome shotgun (WGS) entry which is preliminary data.</text>
</comment>
<keyword evidence="5" id="KW-1185">Reference proteome</keyword>
<evidence type="ECO:0000256" key="1">
    <source>
        <dbReference type="ARBA" id="ARBA00023172"/>
    </source>
</evidence>
<sequence length="619" mass="70577">MSGIDNHDKNEYITTAEALALFKKLQLEEQNQRNEGLHGADLPLEISEYLDGTPAYELKEELKRFKRQIEKYKNDVAGNDETMSTNFSQAEFKDETSRMAVIRQIQQNEGLSQETMQFLGDAQRSGTQRTYDTEFLIAHQHFSTQHLNTIRSAIGFFISKRNKPVPIPADHKFKTWDIDIVIHYIKDQYSNNQMISLTHLQQKTIVLICIATIARPRSDVGKLLYQDVRLQTDDQGGLLGANIHFRLPKESQLKSCALGVIEDTTICPVHTLSAFVKRRENLRNSLPTDHTLFLAYIEDNLKLCGVRASTVANWVKDMMKKAGIDTTKYGPHSIRPAASTKAIEKGHTIEEVKEHANWSHNTQTFERFYYKPTNKESLGARISNSIFSTENLTTLEAGAEATEIVVGDVYLKLSHIVYDIEERNISIMKGVLMLTQMADTASYYEQRLLMGLARLIEELPKTSVKNNQIGETELWSSYFHPLFQGRPDAIISQVMGNDFGISFGFGECKTSDDCTNAALCFDIVFYMANLSNEGIYTFSRLAMMEFPRSVEELPKFINMKTISQLLQVSQCFWNHCYTQEHCPYLKSKMVQEVDYSALNPFIHSKYSNTCPCPIKFANL</sequence>